<dbReference type="InterPro" id="IPR000477">
    <property type="entry name" value="RT_dom"/>
</dbReference>
<dbReference type="InterPro" id="IPR052055">
    <property type="entry name" value="Hepadnavirus_pol/RT"/>
</dbReference>
<name>A0A5J4WMF1_9EUKA</name>
<dbReference type="Proteomes" id="UP000324800">
    <property type="component" value="Unassembled WGS sequence"/>
</dbReference>
<evidence type="ECO:0000313" key="2">
    <source>
        <dbReference type="EMBL" id="KAA6396061.1"/>
    </source>
</evidence>
<feature type="domain" description="Reverse transcriptase" evidence="1">
    <location>
        <begin position="30"/>
        <end position="172"/>
    </location>
</feature>
<comment type="caution">
    <text evidence="2">The sequence shown here is derived from an EMBL/GenBank/DDBJ whole genome shotgun (WGS) entry which is preliminary data.</text>
</comment>
<dbReference type="SUPFAM" id="SSF56672">
    <property type="entry name" value="DNA/RNA polymerases"/>
    <property type="match status" value="1"/>
</dbReference>
<proteinExistence type="predicted"/>
<gene>
    <name evidence="2" type="ORF">EZS28_008412</name>
</gene>
<dbReference type="Gene3D" id="3.30.70.270">
    <property type="match status" value="1"/>
</dbReference>
<sequence length="198" mass="23105">MKSFNSILALPNGKTEKCTKVVDCHLLNEHLQTERFKMEDLQLLKEVICKEDQTIQIDLASVYHHIPVSKNLKQYLGFKFKRKSYDYAIMRFAHTHVPLTFQKIIRQTIGYIRSTLQIRCVSYCDDLVFLHLQKEALNLLITQILGILAKFGWQVTAEKSDLIQTQQFVYPGQFLNKITNQICITMIKKAQQLQQISK</sequence>
<evidence type="ECO:0000259" key="1">
    <source>
        <dbReference type="Pfam" id="PF00078"/>
    </source>
</evidence>
<dbReference type="EMBL" id="SNRW01001527">
    <property type="protein sequence ID" value="KAA6396061.1"/>
    <property type="molecule type" value="Genomic_DNA"/>
</dbReference>
<dbReference type="AlphaFoldDB" id="A0A5J4WMF1"/>
<protein>
    <recommendedName>
        <fullName evidence="1">Reverse transcriptase domain-containing protein</fullName>
    </recommendedName>
</protein>
<evidence type="ECO:0000313" key="3">
    <source>
        <dbReference type="Proteomes" id="UP000324800"/>
    </source>
</evidence>
<dbReference type="PANTHER" id="PTHR33050:SF7">
    <property type="entry name" value="RIBONUCLEASE H"/>
    <property type="match status" value="1"/>
</dbReference>
<accession>A0A5J4WMF1</accession>
<dbReference type="Gene3D" id="3.10.10.10">
    <property type="entry name" value="HIV Type 1 Reverse Transcriptase, subunit A, domain 1"/>
    <property type="match status" value="1"/>
</dbReference>
<reference evidence="2 3" key="1">
    <citation type="submission" date="2019-03" db="EMBL/GenBank/DDBJ databases">
        <title>Single cell metagenomics reveals metabolic interactions within the superorganism composed of flagellate Streblomastix strix and complex community of Bacteroidetes bacteria on its surface.</title>
        <authorList>
            <person name="Treitli S.C."/>
            <person name="Kolisko M."/>
            <person name="Husnik F."/>
            <person name="Keeling P."/>
            <person name="Hampl V."/>
        </authorList>
    </citation>
    <scope>NUCLEOTIDE SEQUENCE [LARGE SCALE GENOMIC DNA]</scope>
    <source>
        <strain evidence="2">ST1C</strain>
    </source>
</reference>
<dbReference type="InterPro" id="IPR043128">
    <property type="entry name" value="Rev_trsase/Diguanyl_cyclase"/>
</dbReference>
<dbReference type="PANTHER" id="PTHR33050">
    <property type="entry name" value="REVERSE TRANSCRIPTASE DOMAIN-CONTAINING PROTEIN"/>
    <property type="match status" value="1"/>
</dbReference>
<dbReference type="InterPro" id="IPR043502">
    <property type="entry name" value="DNA/RNA_pol_sf"/>
</dbReference>
<dbReference type="Pfam" id="PF00078">
    <property type="entry name" value="RVT_1"/>
    <property type="match status" value="1"/>
</dbReference>
<organism evidence="2 3">
    <name type="scientific">Streblomastix strix</name>
    <dbReference type="NCBI Taxonomy" id="222440"/>
    <lineage>
        <taxon>Eukaryota</taxon>
        <taxon>Metamonada</taxon>
        <taxon>Preaxostyla</taxon>
        <taxon>Oxymonadida</taxon>
        <taxon>Streblomastigidae</taxon>
        <taxon>Streblomastix</taxon>
    </lineage>
</organism>